<evidence type="ECO:0000313" key="2">
    <source>
        <dbReference type="Proteomes" id="UP001289645"/>
    </source>
</evidence>
<sequence length="930" mass="96570">MAEFAVVAGVGAAVVFGWGCGVASADDASESSASGSTESAGSSASESAGSSASESAGSSSAGSSSAGSTGAGSTGAGSTGAGQRHGRDRDDEQPVDDTGVTDDAGVIDDAGVNDDAEELTSDGGGVDLFEASDVEDRDGAEDSGLVDGDDSDGDHGDVLDDGDGDDSAALENGDVLIEADTETGTDAETGDETDVGTATEPDVTDDESANQATEVAVVTVREVGPAPANGDGPPPTDPAALPQAWVMTAAARRELEPTAKHQSAPAGTDSTAEVLATPATAENSVTYTAPPSLFDKVALAGLYVLKGISKLIGVDLYSAFGKAITSDRPPSFLTRGLHARLTDYEVSEDNSWKVWELQPFNPTGKAVVAVHGGGFVLEPTALHWRDYTSMARDTGATVIVPLYPLATTEAGSATRVVPAMAQFLSDRISEYGADNVSVYADSAGPILALSAVRQLVLAGKPLPASMVLLSFAPDATLSNPALREINDPVFDLDDLDFYNDADRWTAGLALTDPLINVMSFEDAVLAALPSTTMYVGSLEFALPDILALQQKWSAAGGAVSTVVGQSQIHDWALAGSPNSQAATVRPDIYRQLGLNGVAAGPRTVTTAPPSYSDRLVADTLRFLRWFSETTGISLFSGVVGSVTTTDPPVLATLGLTVTEREFNGWTVWELAPPQPSGEYVVALHGGGFAAEANILHWSDYGQMARDTGATVLVPIYPLAPPLGTGTATTLVPPMADYLSLLIDEHGVDNVSVYGDSSGGSFAVLAVQELIRRCRAAISCVLTESQPSRMVLVSPALHITLRTPEVEAIDDPILPRWDPDEIPGYNGELDMDDYRVNPISSDDLTGLPPTALYIGTQEQLYPGALAFRDKLLAQDPDADFTVIIGDGQLHGWALGGLVINSQAPIWRSTVYRQLGLLHEVNSARIATVTVA</sequence>
<comment type="caution">
    <text evidence="1">The sequence shown here is derived from an EMBL/GenBank/DDBJ whole genome shotgun (WGS) entry which is preliminary data.</text>
</comment>
<dbReference type="Proteomes" id="UP001289645">
    <property type="component" value="Unassembled WGS sequence"/>
</dbReference>
<keyword evidence="2" id="KW-1185">Reference proteome</keyword>
<protein>
    <submittedName>
        <fullName evidence="1">Alpha/beta hydrolase</fullName>
    </submittedName>
</protein>
<keyword evidence="1" id="KW-0378">Hydrolase</keyword>
<gene>
    <name evidence="1" type="ORF">OHX15_16850</name>
</gene>
<reference evidence="1 2" key="1">
    <citation type="journal article" date="2021" name="Chemosphere">
        <title>Bioballs carrying a syntrophic Rhodococcus and Mycolicibacterium consortium for simultaneous sorption and biodegradation of fuel oil in contaminated freshwater.</title>
        <authorList>
            <person name="Naloka K."/>
            <person name="Polrit D."/>
            <person name="Muangchinda C."/>
            <person name="Thoetkiattikul H."/>
            <person name="Pinyakong O."/>
        </authorList>
    </citation>
    <scope>NUCLEOTIDE SEQUENCE [LARGE SCALE GENOMIC DNA]</scope>
    <source>
        <strain evidence="1 2">J101</strain>
    </source>
</reference>
<organism evidence="1 2">
    <name type="scientific">Mycolicibacterium parafortuitum</name>
    <name type="common">Mycobacterium parafortuitum</name>
    <dbReference type="NCBI Taxonomy" id="39692"/>
    <lineage>
        <taxon>Bacteria</taxon>
        <taxon>Bacillati</taxon>
        <taxon>Actinomycetota</taxon>
        <taxon>Actinomycetes</taxon>
        <taxon>Mycobacteriales</taxon>
        <taxon>Mycobacteriaceae</taxon>
        <taxon>Mycolicibacterium</taxon>
    </lineage>
</organism>
<proteinExistence type="predicted"/>
<evidence type="ECO:0000313" key="1">
    <source>
        <dbReference type="EMBL" id="MDZ5087058.1"/>
    </source>
</evidence>
<dbReference type="EMBL" id="JAOXLN010000017">
    <property type="protein sequence ID" value="MDZ5087058.1"/>
    <property type="molecule type" value="Genomic_DNA"/>
</dbReference>
<accession>A0ACC6MJI6</accession>
<name>A0ACC6MJI6_MYCPF</name>